<evidence type="ECO:0000256" key="9">
    <source>
        <dbReference type="PROSITE-ProRule" id="PRU01248"/>
    </source>
</evidence>
<evidence type="ECO:0000256" key="3">
    <source>
        <dbReference type="ARBA" id="ARBA00022618"/>
    </source>
</evidence>
<keyword evidence="4" id="KW-0159">Chromosome partition</keyword>
<dbReference type="InterPro" id="IPR004107">
    <property type="entry name" value="Integrase_SAM-like_N"/>
</dbReference>
<keyword evidence="13" id="KW-1185">Reference proteome</keyword>
<dbReference type="InterPro" id="IPR010998">
    <property type="entry name" value="Integrase_recombinase_N"/>
</dbReference>
<gene>
    <name evidence="12" type="ORF">G7034_00400</name>
</gene>
<dbReference type="GO" id="GO:0005737">
    <property type="term" value="C:cytoplasm"/>
    <property type="evidence" value="ECO:0007669"/>
    <property type="project" value="UniProtKB-SubCell"/>
</dbReference>
<dbReference type="InterPro" id="IPR011010">
    <property type="entry name" value="DNA_brk_join_enz"/>
</dbReference>
<dbReference type="GO" id="GO:0003677">
    <property type="term" value="F:DNA binding"/>
    <property type="evidence" value="ECO:0007669"/>
    <property type="project" value="UniProtKB-UniRule"/>
</dbReference>
<proteinExistence type="predicted"/>
<feature type="domain" description="Core-binding (CB)" evidence="11">
    <location>
        <begin position="1"/>
        <end position="83"/>
    </location>
</feature>
<dbReference type="PROSITE" id="PS51898">
    <property type="entry name" value="TYR_RECOMBINASE"/>
    <property type="match status" value="1"/>
</dbReference>
<dbReference type="Proteomes" id="UP000643701">
    <property type="component" value="Unassembled WGS sequence"/>
</dbReference>
<dbReference type="EMBL" id="JAANAS010000001">
    <property type="protein sequence ID" value="NGZ88709.1"/>
    <property type="molecule type" value="Genomic_DNA"/>
</dbReference>
<evidence type="ECO:0000313" key="13">
    <source>
        <dbReference type="Proteomes" id="UP000643701"/>
    </source>
</evidence>
<comment type="caution">
    <text evidence="12">The sequence shown here is derived from an EMBL/GenBank/DDBJ whole genome shotgun (WGS) entry which is preliminary data.</text>
</comment>
<evidence type="ECO:0000256" key="5">
    <source>
        <dbReference type="ARBA" id="ARBA00022908"/>
    </source>
</evidence>
<dbReference type="Pfam" id="PF02899">
    <property type="entry name" value="Phage_int_SAM_1"/>
    <property type="match status" value="1"/>
</dbReference>
<evidence type="ECO:0000256" key="7">
    <source>
        <dbReference type="ARBA" id="ARBA00023172"/>
    </source>
</evidence>
<dbReference type="Pfam" id="PF00589">
    <property type="entry name" value="Phage_integrase"/>
    <property type="match status" value="1"/>
</dbReference>
<dbReference type="SUPFAM" id="SSF56349">
    <property type="entry name" value="DNA breaking-rejoining enzymes"/>
    <property type="match status" value="1"/>
</dbReference>
<keyword evidence="8" id="KW-0131">Cell cycle</keyword>
<keyword evidence="2" id="KW-0963">Cytoplasm</keyword>
<keyword evidence="3" id="KW-0132">Cell division</keyword>
<dbReference type="Gene3D" id="1.10.150.130">
    <property type="match status" value="1"/>
</dbReference>
<dbReference type="GO" id="GO:0007059">
    <property type="term" value="P:chromosome segregation"/>
    <property type="evidence" value="ECO:0007669"/>
    <property type="project" value="UniProtKB-KW"/>
</dbReference>
<evidence type="ECO:0000256" key="2">
    <source>
        <dbReference type="ARBA" id="ARBA00022490"/>
    </source>
</evidence>
<dbReference type="RefSeq" id="WP_166398979.1">
    <property type="nucleotide sequence ID" value="NZ_JAANAS010000001.1"/>
</dbReference>
<dbReference type="AlphaFoldDB" id="A0A967AHZ6"/>
<dbReference type="InterPro" id="IPR044068">
    <property type="entry name" value="CB"/>
</dbReference>
<name>A0A967AHZ6_9FLAO</name>
<dbReference type="InterPro" id="IPR050090">
    <property type="entry name" value="Tyrosine_recombinase_XerCD"/>
</dbReference>
<dbReference type="InterPro" id="IPR013762">
    <property type="entry name" value="Integrase-like_cat_sf"/>
</dbReference>
<feature type="domain" description="Tyr recombinase" evidence="10">
    <location>
        <begin position="104"/>
        <end position="286"/>
    </location>
</feature>
<dbReference type="GO" id="GO:0015074">
    <property type="term" value="P:DNA integration"/>
    <property type="evidence" value="ECO:0007669"/>
    <property type="project" value="UniProtKB-KW"/>
</dbReference>
<organism evidence="12 13">
    <name type="scientific">Psychroflexus maritimus</name>
    <dbReference type="NCBI Taxonomy" id="2714865"/>
    <lineage>
        <taxon>Bacteria</taxon>
        <taxon>Pseudomonadati</taxon>
        <taxon>Bacteroidota</taxon>
        <taxon>Flavobacteriia</taxon>
        <taxon>Flavobacteriales</taxon>
        <taxon>Flavobacteriaceae</taxon>
        <taxon>Psychroflexus</taxon>
    </lineage>
</organism>
<keyword evidence="7" id="KW-0233">DNA recombination</keyword>
<dbReference type="PROSITE" id="PS51900">
    <property type="entry name" value="CB"/>
    <property type="match status" value="1"/>
</dbReference>
<sequence length="296" mass="34430">MLSNFIDYLSLERKLSPKTVEAYQNDLLQFQNFIFNHFELEELKLANYSIIRSWIVYLNENEISNKSINRKISSLNTFFKYLLKTNDITENPLIKHNSLKTPKKQQVPFSKDEVLELLSHFANLKAPTYEQARNHLLIELVYSTGIRRAELINLKIINIDFHNNQIKVFGKRSKERIIPILESLVERIKAHLAIYKHIKKSNYLFETKKGKPLYPSLLYRIINENFALVSTKFKRSPHLLRHSFATHLLDNGASITAVKELLGHESLASTEIYAKNSIEALKKAHSFAHPRNKKSG</sequence>
<keyword evidence="6 9" id="KW-0238">DNA-binding</keyword>
<comment type="subcellular location">
    <subcellularLocation>
        <location evidence="1">Cytoplasm</location>
    </subcellularLocation>
</comment>
<evidence type="ECO:0000256" key="8">
    <source>
        <dbReference type="ARBA" id="ARBA00023306"/>
    </source>
</evidence>
<dbReference type="InterPro" id="IPR002104">
    <property type="entry name" value="Integrase_catalytic"/>
</dbReference>
<dbReference type="Gene3D" id="1.10.443.10">
    <property type="entry name" value="Intergrase catalytic core"/>
    <property type="match status" value="1"/>
</dbReference>
<dbReference type="PANTHER" id="PTHR30349">
    <property type="entry name" value="PHAGE INTEGRASE-RELATED"/>
    <property type="match status" value="1"/>
</dbReference>
<evidence type="ECO:0000256" key="4">
    <source>
        <dbReference type="ARBA" id="ARBA00022829"/>
    </source>
</evidence>
<dbReference type="GO" id="GO:0051301">
    <property type="term" value="P:cell division"/>
    <property type="evidence" value="ECO:0007669"/>
    <property type="project" value="UniProtKB-KW"/>
</dbReference>
<evidence type="ECO:0000256" key="6">
    <source>
        <dbReference type="ARBA" id="ARBA00023125"/>
    </source>
</evidence>
<protein>
    <submittedName>
        <fullName evidence="12">Tyrosine-type recombinase/integrase</fullName>
    </submittedName>
</protein>
<evidence type="ECO:0000259" key="10">
    <source>
        <dbReference type="PROSITE" id="PS51898"/>
    </source>
</evidence>
<dbReference type="PANTHER" id="PTHR30349:SF77">
    <property type="entry name" value="TYROSINE RECOMBINASE XERC"/>
    <property type="match status" value="1"/>
</dbReference>
<dbReference type="GO" id="GO:0006310">
    <property type="term" value="P:DNA recombination"/>
    <property type="evidence" value="ECO:0007669"/>
    <property type="project" value="UniProtKB-KW"/>
</dbReference>
<reference evidence="12" key="1">
    <citation type="submission" date="2020-03" db="EMBL/GenBank/DDBJ databases">
        <title>Psychroflexus Maritimus sp. nov., isolate from marine sediment.</title>
        <authorList>
            <person name="Zhong Y.-L."/>
        </authorList>
    </citation>
    <scope>NUCLEOTIDE SEQUENCE</scope>
    <source>
        <strain evidence="12">C1</strain>
    </source>
</reference>
<evidence type="ECO:0000313" key="12">
    <source>
        <dbReference type="EMBL" id="NGZ88709.1"/>
    </source>
</evidence>
<evidence type="ECO:0000259" key="11">
    <source>
        <dbReference type="PROSITE" id="PS51900"/>
    </source>
</evidence>
<evidence type="ECO:0000256" key="1">
    <source>
        <dbReference type="ARBA" id="ARBA00004496"/>
    </source>
</evidence>
<accession>A0A967AHZ6</accession>
<keyword evidence="5" id="KW-0229">DNA integration</keyword>